<gene>
    <name evidence="2" type="ORF">IAD20_02010</name>
</gene>
<dbReference type="EMBL" id="DVNC01000020">
    <property type="protein sequence ID" value="HIU52836.1"/>
    <property type="molecule type" value="Genomic_DNA"/>
</dbReference>
<comment type="caution">
    <text evidence="2">The sequence shown here is derived from an EMBL/GenBank/DDBJ whole genome shotgun (WGS) entry which is preliminary data.</text>
</comment>
<keyword evidence="1" id="KW-0732">Signal</keyword>
<evidence type="ECO:0008006" key="4">
    <source>
        <dbReference type="Google" id="ProtNLM"/>
    </source>
</evidence>
<feature type="chain" id="PRO_5038371216" description="Lipoprotein" evidence="1">
    <location>
        <begin position="24"/>
        <end position="281"/>
    </location>
</feature>
<organism evidence="2 3">
    <name type="scientific">Candidatus Scatocola faecipullorum</name>
    <dbReference type="NCBI Taxonomy" id="2840917"/>
    <lineage>
        <taxon>Bacteria</taxon>
        <taxon>Pseudomonadati</taxon>
        <taxon>Pseudomonadota</taxon>
        <taxon>Alphaproteobacteria</taxon>
        <taxon>Rhodospirillales</taxon>
        <taxon>Rhodospirillaceae</taxon>
        <taxon>Rhodospirillaceae incertae sedis</taxon>
        <taxon>Candidatus Scatocola</taxon>
    </lineage>
</organism>
<proteinExistence type="predicted"/>
<evidence type="ECO:0000256" key="1">
    <source>
        <dbReference type="SAM" id="SignalP"/>
    </source>
</evidence>
<dbReference type="AlphaFoldDB" id="A0A9D1SAE1"/>
<evidence type="ECO:0000313" key="3">
    <source>
        <dbReference type="Proteomes" id="UP000824107"/>
    </source>
</evidence>
<dbReference type="Proteomes" id="UP000824107">
    <property type="component" value="Unassembled WGS sequence"/>
</dbReference>
<protein>
    <recommendedName>
        <fullName evidence="4">Lipoprotein</fullName>
    </recommendedName>
</protein>
<reference evidence="2" key="2">
    <citation type="journal article" date="2021" name="PeerJ">
        <title>Extensive microbial diversity within the chicken gut microbiome revealed by metagenomics and culture.</title>
        <authorList>
            <person name="Gilroy R."/>
            <person name="Ravi A."/>
            <person name="Getino M."/>
            <person name="Pursley I."/>
            <person name="Horton D.L."/>
            <person name="Alikhan N.F."/>
            <person name="Baker D."/>
            <person name="Gharbi K."/>
            <person name="Hall N."/>
            <person name="Watson M."/>
            <person name="Adriaenssens E.M."/>
            <person name="Foster-Nyarko E."/>
            <person name="Jarju S."/>
            <person name="Secka A."/>
            <person name="Antonio M."/>
            <person name="Oren A."/>
            <person name="Chaudhuri R.R."/>
            <person name="La Ragione R."/>
            <person name="Hildebrand F."/>
            <person name="Pallen M.J."/>
        </authorList>
    </citation>
    <scope>NUCLEOTIDE SEQUENCE</scope>
    <source>
        <strain evidence="2">ChiW3-316</strain>
    </source>
</reference>
<evidence type="ECO:0000313" key="2">
    <source>
        <dbReference type="EMBL" id="HIU52836.1"/>
    </source>
</evidence>
<sequence>MLKIITKKSLSVLALLAVGGCNFQSTFNFLDHPFEKDGGAAYDAPIKMPNSVVVCRSKQCAAAKLSMSREYIYNSLLHLFDNNNHKTALICAANPGSHTCTETFITMPITVGITPAYAYIDAVKITDVSVGSGTTKLGLVLNYNVTYNGQTPSCVPAKSLMYVKNVNNIILEDAGYNCKMTTIGQTTIKTLFAIDYIDLDYGFIGGYYSIGFSGPAYGGGSGYMMIRLPKDAYPLAPELRQPESAGRSVSSLLNGTAAAPAVTEEKVEMNTNVQIFPLNKK</sequence>
<dbReference type="PROSITE" id="PS51257">
    <property type="entry name" value="PROKAR_LIPOPROTEIN"/>
    <property type="match status" value="1"/>
</dbReference>
<name>A0A9D1SAE1_9PROT</name>
<reference evidence="2" key="1">
    <citation type="submission" date="2020-10" db="EMBL/GenBank/DDBJ databases">
        <authorList>
            <person name="Gilroy R."/>
        </authorList>
    </citation>
    <scope>NUCLEOTIDE SEQUENCE</scope>
    <source>
        <strain evidence="2">ChiW3-316</strain>
    </source>
</reference>
<feature type="signal peptide" evidence="1">
    <location>
        <begin position="1"/>
        <end position="23"/>
    </location>
</feature>
<accession>A0A9D1SAE1</accession>